<feature type="compositionally biased region" description="Basic and acidic residues" evidence="6">
    <location>
        <begin position="481"/>
        <end position="506"/>
    </location>
</feature>
<dbReference type="AlphaFoldDB" id="A0AAD8XY16"/>
<evidence type="ECO:0000256" key="6">
    <source>
        <dbReference type="SAM" id="MobiDB-lite"/>
    </source>
</evidence>
<evidence type="ECO:0000256" key="2">
    <source>
        <dbReference type="ARBA" id="ARBA00022676"/>
    </source>
</evidence>
<feature type="region of interest" description="Disordered" evidence="6">
    <location>
        <begin position="455"/>
        <end position="539"/>
    </location>
</feature>
<dbReference type="InterPro" id="IPR003406">
    <property type="entry name" value="Glyco_trans_14"/>
</dbReference>
<feature type="compositionally biased region" description="Low complexity" evidence="6">
    <location>
        <begin position="272"/>
        <end position="287"/>
    </location>
</feature>
<comment type="subcellular location">
    <subcellularLocation>
        <location evidence="1">Membrane</location>
        <topology evidence="1">Single-pass type II membrane protein</topology>
    </subcellularLocation>
</comment>
<dbReference type="PANTHER" id="PTHR31042">
    <property type="entry name" value="CORE-2/I-BRANCHING BETA-1,6-N-ACETYLGLUCOSAMINYLTRANSFERASE FAMILY PROTEIN-RELATED"/>
    <property type="match status" value="1"/>
</dbReference>
<dbReference type="Proteomes" id="UP001224775">
    <property type="component" value="Unassembled WGS sequence"/>
</dbReference>
<comment type="caution">
    <text evidence="7">The sequence shown here is derived from an EMBL/GenBank/DDBJ whole genome shotgun (WGS) entry which is preliminary data.</text>
</comment>
<proteinExistence type="predicted"/>
<keyword evidence="4" id="KW-0472">Membrane</keyword>
<accession>A0AAD8XY16</accession>
<dbReference type="InterPro" id="IPR044174">
    <property type="entry name" value="BC10-like"/>
</dbReference>
<keyword evidence="3" id="KW-0808">Transferase</keyword>
<evidence type="ECO:0000256" key="4">
    <source>
        <dbReference type="ARBA" id="ARBA00023136"/>
    </source>
</evidence>
<name>A0AAD8XY16_9STRA</name>
<feature type="region of interest" description="Disordered" evidence="6">
    <location>
        <begin position="255"/>
        <end position="288"/>
    </location>
</feature>
<feature type="region of interest" description="Disordered" evidence="6">
    <location>
        <begin position="18"/>
        <end position="44"/>
    </location>
</feature>
<evidence type="ECO:0000256" key="3">
    <source>
        <dbReference type="ARBA" id="ARBA00022679"/>
    </source>
</evidence>
<gene>
    <name evidence="7" type="ORF">QTG54_014005</name>
</gene>
<organism evidence="7 8">
    <name type="scientific">Skeletonema marinoi</name>
    <dbReference type="NCBI Taxonomy" id="267567"/>
    <lineage>
        <taxon>Eukaryota</taxon>
        <taxon>Sar</taxon>
        <taxon>Stramenopiles</taxon>
        <taxon>Ochrophyta</taxon>
        <taxon>Bacillariophyta</taxon>
        <taxon>Coscinodiscophyceae</taxon>
        <taxon>Thalassiosirophycidae</taxon>
        <taxon>Thalassiosirales</taxon>
        <taxon>Skeletonemataceae</taxon>
        <taxon>Skeletonema</taxon>
        <taxon>Skeletonema marinoi-dohrnii complex</taxon>
    </lineage>
</organism>
<evidence type="ECO:0000256" key="5">
    <source>
        <dbReference type="ARBA" id="ARBA00023180"/>
    </source>
</evidence>
<reference evidence="7" key="1">
    <citation type="submission" date="2023-06" db="EMBL/GenBank/DDBJ databases">
        <title>Survivors Of The Sea: Transcriptome response of Skeletonema marinoi to long-term dormancy.</title>
        <authorList>
            <person name="Pinder M.I.M."/>
            <person name="Kourtchenko O."/>
            <person name="Robertson E.K."/>
            <person name="Larsson T."/>
            <person name="Maumus F."/>
            <person name="Osuna-Cruz C.M."/>
            <person name="Vancaester E."/>
            <person name="Stenow R."/>
            <person name="Vandepoele K."/>
            <person name="Ploug H."/>
            <person name="Bruchert V."/>
            <person name="Godhe A."/>
            <person name="Topel M."/>
        </authorList>
    </citation>
    <scope>NUCLEOTIDE SEQUENCE</scope>
    <source>
        <strain evidence="7">R05AC</strain>
    </source>
</reference>
<sequence>MSDFKSLLSVFQDATGLSAASSRKGSNNNRNGGAGGSNNQPIITNQKKNDEVDLESSADPNFSASLMKQRIERVLSIQQIRKSTASGSVGSKPINVGGQANNDASQTSFHLAVCATIVEDFPHEELWKRWMTSTTIDIPNNINSSNDNAEEATNTISCSSELYIHAKHAKQILNSNSSSSYLKSKLLPFSHTPNWNDVRVIRAMLSLLQQALQDDKTTHVLFCTESCIPIVTLGEAARSILLDEVCVWEEKKKDGDDADAASSDDRKEEGMQKQPLSQKKQPPSQQPNWNRSYIHCYNQNSPQCTRFDEHNCWSILSKSIPPSAIHKALPGWCLLSRKHAQSILEFPEKHLDGMNLWPAFERVWAPEEVYFPTALALCGYMEEEEEVSKRSVTHSEWDTRASNHKDRAHPLTYDDKFDDELVRRVRNENGALFMRKLKNELDLNVWEEIVIRRGKGCSSGHSNKRAAPSSTSTRSGGNDYYNRDRDRGRSDYRGRNDSRHHYDSRHNQYYGNRNNSHDRDTDRRRSYDHGSSTKRQRWR</sequence>
<feature type="compositionally biased region" description="Basic and acidic residues" evidence="6">
    <location>
        <begin position="515"/>
        <end position="528"/>
    </location>
</feature>
<keyword evidence="5" id="KW-0325">Glycoprotein</keyword>
<dbReference type="Pfam" id="PF02485">
    <property type="entry name" value="Branch"/>
    <property type="match status" value="1"/>
</dbReference>
<evidence type="ECO:0000256" key="1">
    <source>
        <dbReference type="ARBA" id="ARBA00004606"/>
    </source>
</evidence>
<dbReference type="GO" id="GO:0016020">
    <property type="term" value="C:membrane"/>
    <property type="evidence" value="ECO:0007669"/>
    <property type="project" value="UniProtKB-SubCell"/>
</dbReference>
<evidence type="ECO:0000313" key="7">
    <source>
        <dbReference type="EMBL" id="KAK1735391.1"/>
    </source>
</evidence>
<protein>
    <submittedName>
        <fullName evidence="7">Uncharacterized protein</fullName>
    </submittedName>
</protein>
<evidence type="ECO:0000313" key="8">
    <source>
        <dbReference type="Proteomes" id="UP001224775"/>
    </source>
</evidence>
<dbReference type="PANTHER" id="PTHR31042:SF150">
    <property type="entry name" value="OS06G0661900 PROTEIN"/>
    <property type="match status" value="1"/>
</dbReference>
<dbReference type="EMBL" id="JATAAI010000034">
    <property type="protein sequence ID" value="KAK1735391.1"/>
    <property type="molecule type" value="Genomic_DNA"/>
</dbReference>
<feature type="compositionally biased region" description="Low complexity" evidence="6">
    <location>
        <begin position="18"/>
        <end position="31"/>
    </location>
</feature>
<keyword evidence="2" id="KW-0328">Glycosyltransferase</keyword>
<dbReference type="GO" id="GO:0016757">
    <property type="term" value="F:glycosyltransferase activity"/>
    <property type="evidence" value="ECO:0007669"/>
    <property type="project" value="UniProtKB-KW"/>
</dbReference>
<keyword evidence="8" id="KW-1185">Reference proteome</keyword>